<organism evidence="8 9">
    <name type="scientific">Psylliodes chrysocephalus</name>
    <dbReference type="NCBI Taxonomy" id="3402493"/>
    <lineage>
        <taxon>Eukaryota</taxon>
        <taxon>Metazoa</taxon>
        <taxon>Ecdysozoa</taxon>
        <taxon>Arthropoda</taxon>
        <taxon>Hexapoda</taxon>
        <taxon>Insecta</taxon>
        <taxon>Pterygota</taxon>
        <taxon>Neoptera</taxon>
        <taxon>Endopterygota</taxon>
        <taxon>Coleoptera</taxon>
        <taxon>Polyphaga</taxon>
        <taxon>Cucujiformia</taxon>
        <taxon>Chrysomeloidea</taxon>
        <taxon>Chrysomelidae</taxon>
        <taxon>Galerucinae</taxon>
        <taxon>Alticini</taxon>
        <taxon>Psylliodes</taxon>
    </lineage>
</organism>
<evidence type="ECO:0000256" key="1">
    <source>
        <dbReference type="ARBA" id="ARBA00011764"/>
    </source>
</evidence>
<evidence type="ECO:0000313" key="9">
    <source>
        <dbReference type="Proteomes" id="UP001153636"/>
    </source>
</evidence>
<feature type="domain" description="Myb/SANT-like DNA-binding" evidence="7">
    <location>
        <begin position="28"/>
        <end position="89"/>
    </location>
</feature>
<evidence type="ECO:0000313" key="8">
    <source>
        <dbReference type="EMBL" id="CAH1115479.1"/>
    </source>
</evidence>
<name>A0A9P0DBI7_9CUCU</name>
<keyword evidence="3" id="KW-0805">Transcription regulation</keyword>
<keyword evidence="4" id="KW-0804">Transcription</keyword>
<evidence type="ECO:0000256" key="5">
    <source>
        <dbReference type="ARBA" id="ARBA00025466"/>
    </source>
</evidence>
<sequence>MSSDSENSTSDFSTEEVPAKISSNLKLMEILESYNIIFNKSQVPKIKEKKEQAYKEIHQKYILQIGRDLTEKQLKKKIQNMKTELKKKTDKTATGNKKIVLNAWEKQLLALMEGQENPVFQKVTGRSNVDRICDGTTSTITSKTEEFIPPPPHVRPLPDKSPVTRRTKFKETSNVSNTELQRLVLLEQLELIRVQKEKEKLLLEKIQKENGNQFEEINNLLFRKFPSWIQLDGPIPSLSKTGPVFFDAPPSKGAQYAPEGPLANIHYNNITQSVDISTFSCADFKEFVDKKNPATTDEVASVPATHRCSRTIQQELTTRNRPVLCSMCTAEAALSAAAENLRERSNAAGTRLPRQELRRSRSDSVGWRPLAMRRENFENLRREI</sequence>
<keyword evidence="9" id="KW-1185">Reference proteome</keyword>
<dbReference type="InterPro" id="IPR028002">
    <property type="entry name" value="Myb_DNA-bind_5"/>
</dbReference>
<proteinExistence type="predicted"/>
<gene>
    <name evidence="8" type="ORF">PSYICH_LOCUS15431</name>
</gene>
<evidence type="ECO:0000256" key="4">
    <source>
        <dbReference type="ARBA" id="ARBA00023163"/>
    </source>
</evidence>
<evidence type="ECO:0000256" key="3">
    <source>
        <dbReference type="ARBA" id="ARBA00023015"/>
    </source>
</evidence>
<comment type="subunit">
    <text evidence="1">Self-associates forming complexes of several hundred monomers.</text>
</comment>
<dbReference type="Pfam" id="PF13873">
    <property type="entry name" value="Myb_DNA-bind_5"/>
    <property type="match status" value="1"/>
</dbReference>
<feature type="region of interest" description="Disordered" evidence="6">
    <location>
        <begin position="142"/>
        <end position="162"/>
    </location>
</feature>
<dbReference type="Proteomes" id="UP001153636">
    <property type="component" value="Chromosome 9"/>
</dbReference>
<evidence type="ECO:0000259" key="7">
    <source>
        <dbReference type="Pfam" id="PF13873"/>
    </source>
</evidence>
<accession>A0A9P0DBI7</accession>
<dbReference type="OrthoDB" id="6773400at2759"/>
<protein>
    <recommendedName>
        <fullName evidence="2">Regulatory protein zeste</fullName>
    </recommendedName>
</protein>
<reference evidence="8" key="1">
    <citation type="submission" date="2022-01" db="EMBL/GenBank/DDBJ databases">
        <authorList>
            <person name="King R."/>
        </authorList>
    </citation>
    <scope>NUCLEOTIDE SEQUENCE</scope>
</reference>
<evidence type="ECO:0000256" key="2">
    <source>
        <dbReference type="ARBA" id="ARBA00016807"/>
    </source>
</evidence>
<evidence type="ECO:0000256" key="6">
    <source>
        <dbReference type="SAM" id="MobiDB-lite"/>
    </source>
</evidence>
<dbReference type="AlphaFoldDB" id="A0A9P0DBI7"/>
<dbReference type="EMBL" id="OV651821">
    <property type="protein sequence ID" value="CAH1115479.1"/>
    <property type="molecule type" value="Genomic_DNA"/>
</dbReference>
<comment type="function">
    <text evidence="5">Involved in transvection phenomena (= synapsis-dependent gene expression), where the synaptic pairing of chromosomes carrying genes with which zeste interacts influences the expression of these genes. Zeste binds to DNA and stimulates transcription from a nearby promoter.</text>
</comment>